<evidence type="ECO:0000259" key="1">
    <source>
        <dbReference type="PROSITE" id="PS50994"/>
    </source>
</evidence>
<dbReference type="GO" id="GO:0003676">
    <property type="term" value="F:nucleic acid binding"/>
    <property type="evidence" value="ECO:0007669"/>
    <property type="project" value="InterPro"/>
</dbReference>
<sequence>MGFTRGDCYRVTTDNRTRDYTLVKKLAGGSLIFLDESTGMPERIEEAQFGKWIKENAAVQQLSSNWVDRIDIHALMDATLPDTPLETRKRIESAQEKVAEALMYRYYARKFDENGKVSKSTDGLEEFIEKTYSTACRAGHFRRPSASGLARALKRSVPHERDLADLISKQGAHSKRVWKDPWVKPKLDEAVEHFYQEGNPKPPELQEAVFLFLGQAIEEDRARRARGEEGLKYPKRTAVENYIRDQETRERLARRDPIKALQRYGARASGATAEFPLQLVQVDQTQIDEWIPIYDEDGNVEDRKRPYLVSIVDVYSRILLAAILTFEKPSTLTVQLAIKQMLRPKLFLIERFGVKKGATDGYGQPKKMLFDNGVENIGVSMRALLGDAGIDMDAAPKATPQAKAIVESGFNTYNKGIWHKAPGGIPYKPHVLAARRLKPEEKADWALRFAEGVMWHWIVNVHHLSRNRTLEAVPVRMWSKINDPMVGRSVSKRLDLVDIICGTRARLRIDRNGVVYENHVFHHPDVTEDFLIATVPKEGRSGRGKVKVEAIIYKWDCSHIVIVDHVRKRFVRLPNSKPRFAEGLSYAEADLIKASDRRLDKHFVDEEELILAKYEYYKLIDNARAMDRAERAIRQAKRAAKKAARQDELVIWNLVEGDHIEIGSIEPTVQGTASYDVPQEMPAMVRKAPQILHKDQPRGAQKARETREINKQVKKLRNLAAPPAVPPPSIPDLQSSSQWMLPIIESPDSFLDALADDLD</sequence>
<dbReference type="SUPFAM" id="SSF53098">
    <property type="entry name" value="Ribonuclease H-like"/>
    <property type="match status" value="1"/>
</dbReference>
<evidence type="ECO:0000313" key="2">
    <source>
        <dbReference type="EMBL" id="APO75207.1"/>
    </source>
</evidence>
<dbReference type="AlphaFoldDB" id="A0A1L5P4Z6"/>
<dbReference type="GO" id="GO:0015074">
    <property type="term" value="P:DNA integration"/>
    <property type="evidence" value="ECO:0007669"/>
    <property type="project" value="InterPro"/>
</dbReference>
<organism evidence="2 3">
    <name type="scientific">Rhizobium etli 8C-3</name>
    <dbReference type="NCBI Taxonomy" id="538025"/>
    <lineage>
        <taxon>Bacteria</taxon>
        <taxon>Pseudomonadati</taxon>
        <taxon>Pseudomonadota</taxon>
        <taxon>Alphaproteobacteria</taxon>
        <taxon>Hyphomicrobiales</taxon>
        <taxon>Rhizobiaceae</taxon>
        <taxon>Rhizobium/Agrobacterium group</taxon>
        <taxon>Rhizobium</taxon>
    </lineage>
</organism>
<dbReference type="PROSITE" id="PS50994">
    <property type="entry name" value="INTEGRASE"/>
    <property type="match status" value="1"/>
</dbReference>
<accession>A0A1L5P4Z6</accession>
<dbReference type="EMBL" id="CP017241">
    <property type="protein sequence ID" value="APO75207.1"/>
    <property type="molecule type" value="Genomic_DNA"/>
</dbReference>
<reference evidence="2 3" key="1">
    <citation type="submission" date="2016-09" db="EMBL/GenBank/DDBJ databases">
        <title>The complete genome sequences of Rhizobium gallicum, symbiovars gallicum and phaseoli, symbionts associated to common bean (Phaseolus vulgaris).</title>
        <authorList>
            <person name="Bustos P."/>
            <person name="Santamaria R.I."/>
            <person name="Perez-Carrascal O.M."/>
            <person name="Juarez S."/>
            <person name="Lozano L."/>
            <person name="Martinez-Flores I."/>
            <person name="Martinez-Romero E."/>
            <person name="Cevallos M."/>
            <person name="Romero D."/>
            <person name="Davila G."/>
            <person name="Gonzalez V."/>
        </authorList>
    </citation>
    <scope>NUCLEOTIDE SEQUENCE [LARGE SCALE GENOMIC DNA]</scope>
    <source>
        <strain evidence="2 3">8C-3</strain>
    </source>
</reference>
<name>A0A1L5P4Z6_RHIET</name>
<dbReference type="Proteomes" id="UP000185109">
    <property type="component" value="Chromosome"/>
</dbReference>
<dbReference type="InterPro" id="IPR001584">
    <property type="entry name" value="Integrase_cat-core"/>
</dbReference>
<feature type="domain" description="Integrase catalytic" evidence="1">
    <location>
        <begin position="272"/>
        <end position="417"/>
    </location>
</feature>
<gene>
    <name evidence="2" type="ORF">AM571_CH02398</name>
</gene>
<dbReference type="InterPro" id="IPR036397">
    <property type="entry name" value="RNaseH_sf"/>
</dbReference>
<protein>
    <submittedName>
        <fullName evidence="2">Integrase family protein</fullName>
    </submittedName>
</protein>
<evidence type="ECO:0000313" key="3">
    <source>
        <dbReference type="Proteomes" id="UP000185109"/>
    </source>
</evidence>
<dbReference type="RefSeq" id="WP_074061595.1">
    <property type="nucleotide sequence ID" value="NZ_CP017241.1"/>
</dbReference>
<proteinExistence type="predicted"/>
<dbReference type="Gene3D" id="3.30.420.10">
    <property type="entry name" value="Ribonuclease H-like superfamily/Ribonuclease H"/>
    <property type="match status" value="1"/>
</dbReference>
<dbReference type="InterPro" id="IPR012337">
    <property type="entry name" value="RNaseH-like_sf"/>
</dbReference>